<sequence length="100" mass="12103">PWLGYMLLLEDCEKSRKSVRNNEPHFEVFPEFNEASYVERYHQTCLKLVRERVYSEVCYLLAREANKMQPRNYSEPDEILSGYRFLRSLCSHLNNFYEIV</sequence>
<dbReference type="GO" id="GO:0003677">
    <property type="term" value="F:DNA binding"/>
    <property type="evidence" value="ECO:0007669"/>
    <property type="project" value="InterPro"/>
</dbReference>
<dbReference type="AlphaFoldDB" id="A0A101IRL0"/>
<feature type="non-terminal residue" evidence="1">
    <location>
        <position position="1"/>
    </location>
</feature>
<dbReference type="InterPro" id="IPR007636">
    <property type="entry name" value="Restrct_endonuc_II_XhoI"/>
</dbReference>
<dbReference type="GO" id="GO:0009036">
    <property type="term" value="F:type II site-specific deoxyribonuclease activity"/>
    <property type="evidence" value="ECO:0007669"/>
    <property type="project" value="InterPro"/>
</dbReference>
<comment type="caution">
    <text evidence="1">The sequence shown here is derived from an EMBL/GenBank/DDBJ whole genome shotgun (WGS) entry which is preliminary data.</text>
</comment>
<evidence type="ECO:0000313" key="2">
    <source>
        <dbReference type="Proteomes" id="UP000054598"/>
    </source>
</evidence>
<organism evidence="1 2">
    <name type="scientific">Methanoculleus marisnigri</name>
    <dbReference type="NCBI Taxonomy" id="2198"/>
    <lineage>
        <taxon>Archaea</taxon>
        <taxon>Methanobacteriati</taxon>
        <taxon>Methanobacteriota</taxon>
        <taxon>Stenosarchaea group</taxon>
        <taxon>Methanomicrobia</taxon>
        <taxon>Methanomicrobiales</taxon>
        <taxon>Methanomicrobiaceae</taxon>
        <taxon>Methanoculleus</taxon>
    </lineage>
</organism>
<dbReference type="EMBL" id="LGHE01000200">
    <property type="protein sequence ID" value="KUL00068.1"/>
    <property type="molecule type" value="Genomic_DNA"/>
</dbReference>
<evidence type="ECO:0000313" key="1">
    <source>
        <dbReference type="EMBL" id="KUL00068.1"/>
    </source>
</evidence>
<reference evidence="2" key="1">
    <citation type="journal article" date="2015" name="MBio">
        <title>Genome-Resolved Metagenomic Analysis Reveals Roles for Candidate Phyla and Other Microbial Community Members in Biogeochemical Transformations in Oil Reservoirs.</title>
        <authorList>
            <person name="Hu P."/>
            <person name="Tom L."/>
            <person name="Singh A."/>
            <person name="Thomas B.C."/>
            <person name="Baker B.J."/>
            <person name="Piceno Y.M."/>
            <person name="Andersen G.L."/>
            <person name="Banfield J.F."/>
        </authorList>
    </citation>
    <scope>NUCLEOTIDE SEQUENCE [LARGE SCALE GENOMIC DNA]</scope>
</reference>
<dbReference type="GO" id="GO:0009307">
    <property type="term" value="P:DNA restriction-modification system"/>
    <property type="evidence" value="ECO:0007669"/>
    <property type="project" value="InterPro"/>
</dbReference>
<dbReference type="Proteomes" id="UP000054598">
    <property type="component" value="Unassembled WGS sequence"/>
</dbReference>
<accession>A0A101IRL0</accession>
<protein>
    <submittedName>
        <fullName evidence="1">Type-2 restriction enzyme BstVI</fullName>
    </submittedName>
</protein>
<gene>
    <name evidence="1" type="ORF">XE10_1566</name>
</gene>
<dbReference type="Pfam" id="PF04555">
    <property type="entry name" value="XhoI"/>
    <property type="match status" value="1"/>
</dbReference>
<name>A0A101IRL0_9EURY</name>
<proteinExistence type="predicted"/>